<dbReference type="Proteomes" id="UP000828390">
    <property type="component" value="Unassembled WGS sequence"/>
</dbReference>
<comment type="caution">
    <text evidence="1">The sequence shown here is derived from an EMBL/GenBank/DDBJ whole genome shotgun (WGS) entry which is preliminary data.</text>
</comment>
<protein>
    <submittedName>
        <fullName evidence="1">Uncharacterized protein</fullName>
    </submittedName>
</protein>
<evidence type="ECO:0000313" key="1">
    <source>
        <dbReference type="EMBL" id="KAH3710316.1"/>
    </source>
</evidence>
<name>A0A9D3Z4A6_DREPO</name>
<dbReference type="AlphaFoldDB" id="A0A9D3Z4A6"/>
<reference evidence="1" key="1">
    <citation type="journal article" date="2019" name="bioRxiv">
        <title>The Genome of the Zebra Mussel, Dreissena polymorpha: A Resource for Invasive Species Research.</title>
        <authorList>
            <person name="McCartney M.A."/>
            <person name="Auch B."/>
            <person name="Kono T."/>
            <person name="Mallez S."/>
            <person name="Zhang Y."/>
            <person name="Obille A."/>
            <person name="Becker A."/>
            <person name="Abrahante J.E."/>
            <person name="Garbe J."/>
            <person name="Badalamenti J.P."/>
            <person name="Herman A."/>
            <person name="Mangelson H."/>
            <person name="Liachko I."/>
            <person name="Sullivan S."/>
            <person name="Sone E.D."/>
            <person name="Koren S."/>
            <person name="Silverstein K.A.T."/>
            <person name="Beckman K.B."/>
            <person name="Gohl D.M."/>
        </authorList>
    </citation>
    <scope>NUCLEOTIDE SEQUENCE</scope>
    <source>
        <strain evidence="1">Duluth1</strain>
        <tissue evidence="1">Whole animal</tissue>
    </source>
</reference>
<dbReference type="EMBL" id="JAIWYP010000014">
    <property type="protein sequence ID" value="KAH3710316.1"/>
    <property type="molecule type" value="Genomic_DNA"/>
</dbReference>
<keyword evidence="2" id="KW-1185">Reference proteome</keyword>
<sequence>MGRGAFRMQLGPVKRLQEAIVADIEDDVLLGYDVLGNAESPADIILSRGIISLEGQEIPCIQKMLRQMRKVTVADEASVPGDCEAVIEVHVKDEGAEITRAQCIGRVASVFAENDSEYDTKDLSIRRIDIRQEHEGRVSDKVVAFKIVINKNDAASLKQISRLALSTHSNVQRNDEEVIKKKCVCKKRTSPWVSRLVRAKKKSIKSGDYRTPPLPCKTNELRNCSCHDVKMNIQKNHSGLVSQLVLNINQKCDCDQGCSGQGQTTNVRQWEPLHANGIRRSTPQRMSAGQFHQMYQTIHFTQDVVWAILPEAPDDPLHTDCRMGHSTRGTSRSTPHRMSDESIHQRHWTLMSSYGNNM</sequence>
<organism evidence="1 2">
    <name type="scientific">Dreissena polymorpha</name>
    <name type="common">Zebra mussel</name>
    <name type="synonym">Mytilus polymorpha</name>
    <dbReference type="NCBI Taxonomy" id="45954"/>
    <lineage>
        <taxon>Eukaryota</taxon>
        <taxon>Metazoa</taxon>
        <taxon>Spiralia</taxon>
        <taxon>Lophotrochozoa</taxon>
        <taxon>Mollusca</taxon>
        <taxon>Bivalvia</taxon>
        <taxon>Autobranchia</taxon>
        <taxon>Heteroconchia</taxon>
        <taxon>Euheterodonta</taxon>
        <taxon>Imparidentia</taxon>
        <taxon>Neoheterodontei</taxon>
        <taxon>Myida</taxon>
        <taxon>Dreissenoidea</taxon>
        <taxon>Dreissenidae</taxon>
        <taxon>Dreissena</taxon>
    </lineage>
</organism>
<evidence type="ECO:0000313" key="2">
    <source>
        <dbReference type="Proteomes" id="UP000828390"/>
    </source>
</evidence>
<reference evidence="1" key="2">
    <citation type="submission" date="2020-11" db="EMBL/GenBank/DDBJ databases">
        <authorList>
            <person name="McCartney M.A."/>
            <person name="Auch B."/>
            <person name="Kono T."/>
            <person name="Mallez S."/>
            <person name="Becker A."/>
            <person name="Gohl D.M."/>
            <person name="Silverstein K.A.T."/>
            <person name="Koren S."/>
            <person name="Bechman K.B."/>
            <person name="Herman A."/>
            <person name="Abrahante J.E."/>
            <person name="Garbe J."/>
        </authorList>
    </citation>
    <scope>NUCLEOTIDE SEQUENCE</scope>
    <source>
        <strain evidence="1">Duluth1</strain>
        <tissue evidence="1">Whole animal</tissue>
    </source>
</reference>
<accession>A0A9D3Z4A6</accession>
<gene>
    <name evidence="1" type="ORF">DPMN_069791</name>
</gene>
<proteinExistence type="predicted"/>